<dbReference type="Proteomes" id="UP000624709">
    <property type="component" value="Unassembled WGS sequence"/>
</dbReference>
<dbReference type="RefSeq" id="WP_203824368.1">
    <property type="nucleotide sequence ID" value="NZ_BAAATY010000008.1"/>
</dbReference>
<protein>
    <submittedName>
        <fullName evidence="1">Uncharacterized protein</fullName>
    </submittedName>
</protein>
<dbReference type="EMBL" id="BOMS01000018">
    <property type="protein sequence ID" value="GIE65372.1"/>
    <property type="molecule type" value="Genomic_DNA"/>
</dbReference>
<name>A0ABQ4B3X7_9ACTN</name>
<sequence>MTKLIPNATLAYRVLDQIDAHPETWNQSTWDCGTAACFAGWAVRLSGGISDDSEVVAGPDELTGMTVENAAYKVLGITVAQADPVDGWLFDAENDRQDLGRLVAEIFGPRPRRHGESGWERGTDACTDACQAGCPGEHWSPIPACQPQCFAGFHLPGCVYDDVPPNAGSAS</sequence>
<evidence type="ECO:0000313" key="1">
    <source>
        <dbReference type="EMBL" id="GIE65372.1"/>
    </source>
</evidence>
<keyword evidence="2" id="KW-1185">Reference proteome</keyword>
<organism evidence="1 2">
    <name type="scientific">Actinoplanes palleronii</name>
    <dbReference type="NCBI Taxonomy" id="113570"/>
    <lineage>
        <taxon>Bacteria</taxon>
        <taxon>Bacillati</taxon>
        <taxon>Actinomycetota</taxon>
        <taxon>Actinomycetes</taxon>
        <taxon>Micromonosporales</taxon>
        <taxon>Micromonosporaceae</taxon>
        <taxon>Actinoplanes</taxon>
    </lineage>
</organism>
<proteinExistence type="predicted"/>
<comment type="caution">
    <text evidence="1">The sequence shown here is derived from an EMBL/GenBank/DDBJ whole genome shotgun (WGS) entry which is preliminary data.</text>
</comment>
<accession>A0ABQ4B3X7</accession>
<evidence type="ECO:0000313" key="2">
    <source>
        <dbReference type="Proteomes" id="UP000624709"/>
    </source>
</evidence>
<gene>
    <name evidence="1" type="ORF">Apa02nite_014800</name>
</gene>
<reference evidence="1 2" key="1">
    <citation type="submission" date="2021-01" db="EMBL/GenBank/DDBJ databases">
        <title>Whole genome shotgun sequence of Actinoplanes palleronii NBRC 14916.</title>
        <authorList>
            <person name="Komaki H."/>
            <person name="Tamura T."/>
        </authorList>
    </citation>
    <scope>NUCLEOTIDE SEQUENCE [LARGE SCALE GENOMIC DNA]</scope>
    <source>
        <strain evidence="1 2">NBRC 14916</strain>
    </source>
</reference>